<dbReference type="InParanoid" id="A0A259U2H0"/>
<keyword evidence="1" id="KW-0732">Signal</keyword>
<proteinExistence type="predicted"/>
<feature type="chain" id="PRO_5013147615" evidence="1">
    <location>
        <begin position="18"/>
        <end position="166"/>
    </location>
</feature>
<comment type="caution">
    <text evidence="2">The sequence shown here is derived from an EMBL/GenBank/DDBJ whole genome shotgun (WGS) entry which is preliminary data.</text>
</comment>
<evidence type="ECO:0000256" key="1">
    <source>
        <dbReference type="SAM" id="SignalP"/>
    </source>
</evidence>
<keyword evidence="3" id="KW-1185">Reference proteome</keyword>
<dbReference type="RefSeq" id="WP_094550519.1">
    <property type="nucleotide sequence ID" value="NZ_MQWB01000001.1"/>
</dbReference>
<dbReference type="OrthoDB" id="5348860at2"/>
<dbReference type="AlphaFoldDB" id="A0A259U2H0"/>
<reference evidence="2 3" key="1">
    <citation type="submission" date="2016-11" db="EMBL/GenBank/DDBJ databases">
        <title>Study of marine rhodopsin-containing bacteria.</title>
        <authorList>
            <person name="Yoshizawa S."/>
            <person name="Kumagai Y."/>
            <person name="Kogure K."/>
        </authorList>
    </citation>
    <scope>NUCLEOTIDE SEQUENCE [LARGE SCALE GENOMIC DNA]</scope>
    <source>
        <strain evidence="2 3">SG-29</strain>
    </source>
</reference>
<dbReference type="Proteomes" id="UP000216446">
    <property type="component" value="Unassembled WGS sequence"/>
</dbReference>
<protein>
    <submittedName>
        <fullName evidence="2">Uncharacterized protein</fullName>
    </submittedName>
</protein>
<name>A0A259U2H0_9BACT</name>
<organism evidence="2 3">
    <name type="scientific">Rubricoccus marinus</name>
    <dbReference type="NCBI Taxonomy" id="716817"/>
    <lineage>
        <taxon>Bacteria</taxon>
        <taxon>Pseudomonadati</taxon>
        <taxon>Rhodothermota</taxon>
        <taxon>Rhodothermia</taxon>
        <taxon>Rhodothermales</taxon>
        <taxon>Rubricoccaceae</taxon>
        <taxon>Rubricoccus</taxon>
    </lineage>
</organism>
<feature type="signal peptide" evidence="1">
    <location>
        <begin position="1"/>
        <end position="17"/>
    </location>
</feature>
<sequence length="166" mass="17748">MIALLSLLLFASAPADSTESADALVRHTVAAYIAPHDPTPDPGLWQIAWGDLNADGLQDALVFAGDAEWCDANGCTLLVIEAVPAFDQEELGAYIVAAEVEMVKLPVHISGRTTEGWHDLLVRSHEGESVRLQFDGETYPFSSIDGTLEDADPSEKGATPLFVIAD</sequence>
<evidence type="ECO:0000313" key="2">
    <source>
        <dbReference type="EMBL" id="OZC04253.1"/>
    </source>
</evidence>
<gene>
    <name evidence="2" type="ORF">BSZ36_15440</name>
</gene>
<evidence type="ECO:0000313" key="3">
    <source>
        <dbReference type="Proteomes" id="UP000216446"/>
    </source>
</evidence>
<accession>A0A259U2H0</accession>
<dbReference type="EMBL" id="MQWB01000001">
    <property type="protein sequence ID" value="OZC04253.1"/>
    <property type="molecule type" value="Genomic_DNA"/>
</dbReference>